<proteinExistence type="predicted"/>
<dbReference type="OrthoDB" id="9802848at2"/>
<evidence type="ECO:0000313" key="4">
    <source>
        <dbReference type="Proteomes" id="UP000244193"/>
    </source>
</evidence>
<dbReference type="EMBL" id="CP028811">
    <property type="protein sequence ID" value="AWA30914.1"/>
    <property type="molecule type" value="Genomic_DNA"/>
</dbReference>
<dbReference type="AlphaFoldDB" id="A0A2S0RGW8"/>
<dbReference type="GO" id="GO:0005829">
    <property type="term" value="C:cytosol"/>
    <property type="evidence" value="ECO:0007669"/>
    <property type="project" value="TreeGrafter"/>
</dbReference>
<evidence type="ECO:0000259" key="2">
    <source>
        <dbReference type="PROSITE" id="PS51194"/>
    </source>
</evidence>
<keyword evidence="4" id="KW-1185">Reference proteome</keyword>
<dbReference type="GO" id="GO:0016787">
    <property type="term" value="F:hydrolase activity"/>
    <property type="evidence" value="ECO:0007669"/>
    <property type="project" value="InterPro"/>
</dbReference>
<dbReference type="Pfam" id="PF04851">
    <property type="entry name" value="ResIII"/>
    <property type="match status" value="1"/>
</dbReference>
<dbReference type="InterPro" id="IPR050742">
    <property type="entry name" value="Helicase_Restrict-Modif_Enz"/>
</dbReference>
<evidence type="ECO:0000313" key="3">
    <source>
        <dbReference type="EMBL" id="AWA30914.1"/>
    </source>
</evidence>
<dbReference type="Gene3D" id="3.40.50.300">
    <property type="entry name" value="P-loop containing nucleotide triphosphate hydrolases"/>
    <property type="match status" value="2"/>
</dbReference>
<dbReference type="PANTHER" id="PTHR47396:SF1">
    <property type="entry name" value="ATP-DEPENDENT HELICASE IRC3-RELATED"/>
    <property type="match status" value="1"/>
</dbReference>
<dbReference type="GO" id="GO:0003677">
    <property type="term" value="F:DNA binding"/>
    <property type="evidence" value="ECO:0007669"/>
    <property type="project" value="InterPro"/>
</dbReference>
<dbReference type="Pfam" id="PF00271">
    <property type="entry name" value="Helicase_C"/>
    <property type="match status" value="1"/>
</dbReference>
<gene>
    <name evidence="3" type="ORF">HYN48_12980</name>
</gene>
<dbReference type="RefSeq" id="WP_108372369.1">
    <property type="nucleotide sequence ID" value="NZ_CP028811.1"/>
</dbReference>
<keyword evidence="3" id="KW-0378">Hydrolase</keyword>
<organism evidence="3 4">
    <name type="scientific">Flavobacterium magnum</name>
    <dbReference type="NCBI Taxonomy" id="2162713"/>
    <lineage>
        <taxon>Bacteria</taxon>
        <taxon>Pseudomonadati</taxon>
        <taxon>Bacteroidota</taxon>
        <taxon>Flavobacteriia</taxon>
        <taxon>Flavobacteriales</taxon>
        <taxon>Flavobacteriaceae</taxon>
        <taxon>Flavobacterium</taxon>
    </lineage>
</organism>
<dbReference type="GO" id="GO:0004386">
    <property type="term" value="F:helicase activity"/>
    <property type="evidence" value="ECO:0007669"/>
    <property type="project" value="UniProtKB-KW"/>
</dbReference>
<dbReference type="PROSITE" id="PS51192">
    <property type="entry name" value="HELICASE_ATP_BIND_1"/>
    <property type="match status" value="1"/>
</dbReference>
<dbReference type="SMART" id="SM00487">
    <property type="entry name" value="DEXDc"/>
    <property type="match status" value="1"/>
</dbReference>
<accession>A0A2S0RGW8</accession>
<sequence>MPKISTTLYPYQERDIAYLFRELETSTPDRRLLYQLPTGGGKTVIFSEIARRFIAKYSRKVAILTHRSELCSQTSATLTHFGVPNDVIESATKLPDLSSDCAIAMVETLKHRIKEGKISTADVGLVIIDEAHHNAFRKLLKKFRHSYVIGVTATPFSSDISKPMNAHYHALISGDSIADLIAGGFLAKPQSVAYDVELNSLTTGIHGDFTISSSNALYGSPAMLQLLLDAYHSHADGRKTLIFNNGIDTSLKVHAAFTEAGIPIRHLDNNTGAEDRKAILQWFRKTKGAVLTSVSILTTGFDEPTVQAVILNRATTSVTLYHQMIGRGARRLPAKKTFRIIDLGNNMKRFGDWDAPMDWQHVFENPAAYAAQLNYSATATAGESHRIPAEIRTQFPNTLEFAFDVAAHYEEAVEHHKKPKTVIQDSLRQQALMCLDNADTVTEALKLASALQPEIEWRVKSYVKCIGNASKSYKDWLLADYMQRLDTLIPKLYRLRNRQQNAV</sequence>
<dbReference type="SMART" id="SM00490">
    <property type="entry name" value="HELICc"/>
    <property type="match status" value="1"/>
</dbReference>
<name>A0A2S0RGW8_9FLAO</name>
<keyword evidence="3" id="KW-0067">ATP-binding</keyword>
<dbReference type="PROSITE" id="PS51194">
    <property type="entry name" value="HELICASE_CTER"/>
    <property type="match status" value="1"/>
</dbReference>
<keyword evidence="3" id="KW-0547">Nucleotide-binding</keyword>
<dbReference type="InterPro" id="IPR027417">
    <property type="entry name" value="P-loop_NTPase"/>
</dbReference>
<feature type="domain" description="Helicase ATP-binding" evidence="1">
    <location>
        <begin position="23"/>
        <end position="173"/>
    </location>
</feature>
<dbReference type="InterPro" id="IPR001650">
    <property type="entry name" value="Helicase_C-like"/>
</dbReference>
<reference evidence="3 4" key="1">
    <citation type="submission" date="2018-04" db="EMBL/GenBank/DDBJ databases">
        <title>Genome sequencing of Flavobacterium sp. HYN0048.</title>
        <authorList>
            <person name="Yi H."/>
            <person name="Baek C."/>
        </authorList>
    </citation>
    <scope>NUCLEOTIDE SEQUENCE [LARGE SCALE GENOMIC DNA]</scope>
    <source>
        <strain evidence="3 4">HYN0048</strain>
    </source>
</reference>
<dbReference type="InterPro" id="IPR014001">
    <property type="entry name" value="Helicase_ATP-bd"/>
</dbReference>
<dbReference type="InterPro" id="IPR006935">
    <property type="entry name" value="Helicase/UvrB_N"/>
</dbReference>
<dbReference type="GO" id="GO:0005524">
    <property type="term" value="F:ATP binding"/>
    <property type="evidence" value="ECO:0007669"/>
    <property type="project" value="InterPro"/>
</dbReference>
<keyword evidence="3" id="KW-0347">Helicase</keyword>
<protein>
    <submittedName>
        <fullName evidence="3">DEAD/DEAH box helicase</fullName>
    </submittedName>
</protein>
<evidence type="ECO:0000259" key="1">
    <source>
        <dbReference type="PROSITE" id="PS51192"/>
    </source>
</evidence>
<feature type="domain" description="Helicase C-terminal" evidence="2">
    <location>
        <begin position="227"/>
        <end position="370"/>
    </location>
</feature>
<dbReference type="PANTHER" id="PTHR47396">
    <property type="entry name" value="TYPE I RESTRICTION ENZYME ECOKI R PROTEIN"/>
    <property type="match status" value="1"/>
</dbReference>
<dbReference type="Proteomes" id="UP000244193">
    <property type="component" value="Chromosome"/>
</dbReference>
<dbReference type="SUPFAM" id="SSF52540">
    <property type="entry name" value="P-loop containing nucleoside triphosphate hydrolases"/>
    <property type="match status" value="1"/>
</dbReference>
<dbReference type="KEGG" id="fmg:HYN48_12980"/>